<dbReference type="PANTHER" id="PTHR43283">
    <property type="entry name" value="BETA-LACTAMASE-RELATED"/>
    <property type="match status" value="1"/>
</dbReference>
<evidence type="ECO:0000259" key="2">
    <source>
        <dbReference type="Pfam" id="PF00144"/>
    </source>
</evidence>
<evidence type="ECO:0000256" key="1">
    <source>
        <dbReference type="SAM" id="MobiDB-lite"/>
    </source>
</evidence>
<reference evidence="3" key="2">
    <citation type="submission" date="2021-04" db="EMBL/GenBank/DDBJ databases">
        <authorList>
            <person name="Gilroy R."/>
        </authorList>
    </citation>
    <scope>NUCLEOTIDE SEQUENCE</scope>
    <source>
        <strain evidence="3">ChiGjej4B4-7305</strain>
    </source>
</reference>
<dbReference type="InterPro" id="IPR050789">
    <property type="entry name" value="Diverse_Enzym_Activities"/>
</dbReference>
<evidence type="ECO:0000313" key="4">
    <source>
        <dbReference type="Proteomes" id="UP000824037"/>
    </source>
</evidence>
<dbReference type="Pfam" id="PF00144">
    <property type="entry name" value="Beta-lactamase"/>
    <property type="match status" value="1"/>
</dbReference>
<feature type="region of interest" description="Disordered" evidence="1">
    <location>
        <begin position="1"/>
        <end position="25"/>
    </location>
</feature>
<dbReference type="Gene3D" id="3.40.710.10">
    <property type="entry name" value="DD-peptidase/beta-lactamase superfamily"/>
    <property type="match status" value="1"/>
</dbReference>
<protein>
    <submittedName>
        <fullName evidence="3">Beta-lactamase family protein</fullName>
    </submittedName>
</protein>
<name>A0A9D2J364_9MICO</name>
<reference evidence="3" key="1">
    <citation type="journal article" date="2021" name="PeerJ">
        <title>Extensive microbial diversity within the chicken gut microbiome revealed by metagenomics and culture.</title>
        <authorList>
            <person name="Gilroy R."/>
            <person name="Ravi A."/>
            <person name="Getino M."/>
            <person name="Pursley I."/>
            <person name="Horton D.L."/>
            <person name="Alikhan N.F."/>
            <person name="Baker D."/>
            <person name="Gharbi K."/>
            <person name="Hall N."/>
            <person name="Watson M."/>
            <person name="Adriaenssens E.M."/>
            <person name="Foster-Nyarko E."/>
            <person name="Jarju S."/>
            <person name="Secka A."/>
            <person name="Antonio M."/>
            <person name="Oren A."/>
            <person name="Chaudhuri R.R."/>
            <person name="La Ragione R."/>
            <person name="Hildebrand F."/>
            <person name="Pallen M.J."/>
        </authorList>
    </citation>
    <scope>NUCLEOTIDE SEQUENCE</scope>
    <source>
        <strain evidence="3">ChiGjej4B4-7305</strain>
    </source>
</reference>
<dbReference type="InterPro" id="IPR001466">
    <property type="entry name" value="Beta-lactam-related"/>
</dbReference>
<sequence length="351" mass="39318">MASTDGRHRWAGAAGPERTDGPQARPEAPFFIASITKRFIITLVLQAHERGELDLDVPITAYLPRSVTHRLHMHQGVDRTPQITVRHLASHTSGLPDFFEHRHEGQSRHHQLRAGRDVSWTFDDAISANRQQRTLFAPQDLSANSQRARYSDTGFLLLIHLLQTVTATPFAELLTARIAVPLGLTRTWHPAATPGAMDLPTPLPLHARRRPVNIDGIIASSHDLYSTTDDLLTFERALWVGEPFADSRTRLLLTERQNRLRNAPGLRYGLGTMVFTVNRLMLPRRAPVTLIGHSGATGTWLFTCPELGVHLTGTIDQTQAYQLPFWIMAHCLRIWTADADRTAVSDERSRG</sequence>
<dbReference type="SUPFAM" id="SSF56601">
    <property type="entry name" value="beta-lactamase/transpeptidase-like"/>
    <property type="match status" value="1"/>
</dbReference>
<dbReference type="Proteomes" id="UP000824037">
    <property type="component" value="Unassembled WGS sequence"/>
</dbReference>
<accession>A0A9D2J364</accession>
<gene>
    <name evidence="3" type="ORF">H9815_05870</name>
</gene>
<feature type="domain" description="Beta-lactamase-related" evidence="2">
    <location>
        <begin position="4"/>
        <end position="309"/>
    </location>
</feature>
<dbReference type="InterPro" id="IPR012338">
    <property type="entry name" value="Beta-lactam/transpept-like"/>
</dbReference>
<evidence type="ECO:0000313" key="3">
    <source>
        <dbReference type="EMBL" id="HIZ35285.1"/>
    </source>
</evidence>
<comment type="caution">
    <text evidence="3">The sequence shown here is derived from an EMBL/GenBank/DDBJ whole genome shotgun (WGS) entry which is preliminary data.</text>
</comment>
<organism evidence="3 4">
    <name type="scientific">Candidatus Ruania gallistercoris</name>
    <dbReference type="NCBI Taxonomy" id="2838746"/>
    <lineage>
        <taxon>Bacteria</taxon>
        <taxon>Bacillati</taxon>
        <taxon>Actinomycetota</taxon>
        <taxon>Actinomycetes</taxon>
        <taxon>Micrococcales</taxon>
        <taxon>Ruaniaceae</taxon>
        <taxon>Ruania</taxon>
    </lineage>
</organism>
<dbReference type="AlphaFoldDB" id="A0A9D2J364"/>
<dbReference type="EMBL" id="DXBY01000096">
    <property type="protein sequence ID" value="HIZ35285.1"/>
    <property type="molecule type" value="Genomic_DNA"/>
</dbReference>
<proteinExistence type="predicted"/>